<dbReference type="InterPro" id="IPR014782">
    <property type="entry name" value="Peptidase_M1_dom"/>
</dbReference>
<dbReference type="PRINTS" id="PR00756">
    <property type="entry name" value="ALADIPTASE"/>
</dbReference>
<comment type="cofactor">
    <cofactor evidence="7 9">
        <name>Zn(2+)</name>
        <dbReference type="ChEBI" id="CHEBI:29105"/>
    </cofactor>
    <text evidence="7 9">Binds 1 zinc ion per subunit.</text>
</comment>
<name>A0A1L0DE13_9ASCO</name>
<dbReference type="OrthoDB" id="10031169at2759"/>
<keyword evidence="5 7" id="KW-0862">Zinc</keyword>
<evidence type="ECO:0000256" key="7">
    <source>
        <dbReference type="PIRSR" id="PIRSR634016-3"/>
    </source>
</evidence>
<sequence length="938" mass="106632">MVQSDTVSTPSLILSNPLVPLLYDLSLKIDHLKPNFVGTLVASLVENPLCLVPKSDFSVSLHCNKIVITRATLKYGTVEQKLTVSYSRAAQIVTLSADIEAAEIIQNDPRLELTFMASVTAIKTFRDETYGVFKTNYSDSLEGKSDNYVIATHSQPFGCRAIFPVIDESILKVPVKLTITTKSAFKVISNGALDKSTIVDMTDESVFEFKQTPPISPSVFGFVIGDFECVQSTESNIPVRIFVTKGDSTRATYALKVATDLLPRFVTLFGEDYPLDKFDLVALPFLSDWVMENWGMVTVIRDSLLLNEITADESDKLQLRQLISHQLTHQWIGNLISFDDYKWMWLVEAFATWVGNYVLSLAGIEPTDALNYKLDKVFELETLKNSDCSLANSMPSFHEHMGLLKIDLESRTNSIFEKHAYDKGMVLLNMIGSLFQLEKQANSLQPFFDSFKKVFEAFKFKTIKPFQMWNVLNEDISIDLLSFVHSWIQYNGYPLLTAKTDNNKLQIVQNQYLVDAEDENVQIENQPFHVPLALKLLGDDGKIKYANLMLTDRSIELDIPPNQLVTLNADRQFYYSVAYDSTLQDSLLEHISANNLSSLEIIGIINDYGKILGQRVPKKNSEFYGSNAILMILSICNVVVGQLWKLDFEVLKILLGYLEEINVTFVHFSDYEKFEKWQDNFSAKLFHKIGGWNTVLLLKDSSYNPIEYEVRGVVLQLGIDSKESQDVCKKLYKNFVNGGTAQKFIPREILGSVFNVTMAHAQMQEYKQILNLVKNADVSYLKHTNASAQELQTAAVASLGFSIKDDLLGKTLHFVSNNIDSKLIELALIGFKYHHSLTIKEKLWAWYRVNYDQWVKRSLRKGSDWSKQIGITVGNISRLVLGEVMQYKRNSVEQFVEEKLKSLPPHGLRERWENVEAENKEKRYIAEHYDAVVFALNM</sequence>
<dbReference type="STRING" id="45354.A0A1L0DE13"/>
<dbReference type="GO" id="GO:0005737">
    <property type="term" value="C:cytoplasm"/>
    <property type="evidence" value="ECO:0007669"/>
    <property type="project" value="TreeGrafter"/>
</dbReference>
<dbReference type="Pfam" id="PF17900">
    <property type="entry name" value="Peptidase_M1_N"/>
    <property type="match status" value="1"/>
</dbReference>
<evidence type="ECO:0000256" key="6">
    <source>
        <dbReference type="ARBA" id="ARBA00023049"/>
    </source>
</evidence>
<feature type="domain" description="Aminopeptidase N-like N-terminal" evidence="12">
    <location>
        <begin position="19"/>
        <end position="216"/>
    </location>
</feature>
<dbReference type="GO" id="GO:0006508">
    <property type="term" value="P:proteolysis"/>
    <property type="evidence" value="ECO:0007669"/>
    <property type="project" value="UniProtKB-KW"/>
</dbReference>
<keyword evidence="2 9" id="KW-0645">Protease</keyword>
<dbReference type="SUPFAM" id="SSF55486">
    <property type="entry name" value="Metalloproteases ('zincins'), catalytic domain"/>
    <property type="match status" value="1"/>
</dbReference>
<feature type="binding site" evidence="7">
    <location>
        <position position="325"/>
    </location>
    <ligand>
        <name>Zn(2+)</name>
        <dbReference type="ChEBI" id="CHEBI:29105"/>
        <note>catalytic</note>
    </ligand>
</feature>
<dbReference type="EC" id="3.4.11.-" evidence="9"/>
<keyword evidence="4 9" id="KW-0378">Hydrolase</keyword>
<dbReference type="Gene3D" id="1.10.390.10">
    <property type="entry name" value="Neutral Protease Domain 2"/>
    <property type="match status" value="1"/>
</dbReference>
<keyword evidence="3 7" id="KW-0479">Metal-binding</keyword>
<dbReference type="SUPFAM" id="SSF63737">
    <property type="entry name" value="Leukotriene A4 hydrolase N-terminal domain"/>
    <property type="match status" value="1"/>
</dbReference>
<evidence type="ECO:0000256" key="9">
    <source>
        <dbReference type="RuleBase" id="RU364040"/>
    </source>
</evidence>
<evidence type="ECO:0000256" key="1">
    <source>
        <dbReference type="ARBA" id="ARBA00010136"/>
    </source>
</evidence>
<protein>
    <recommendedName>
        <fullName evidence="9">Aminopeptidase</fullName>
        <ecNumber evidence="9">3.4.11.-</ecNumber>
    </recommendedName>
</protein>
<dbReference type="Gene3D" id="1.25.50.20">
    <property type="match status" value="1"/>
</dbReference>
<dbReference type="GO" id="GO:0043171">
    <property type="term" value="P:peptide catabolic process"/>
    <property type="evidence" value="ECO:0007669"/>
    <property type="project" value="TreeGrafter"/>
</dbReference>
<evidence type="ECO:0000256" key="3">
    <source>
        <dbReference type="ARBA" id="ARBA00022723"/>
    </source>
</evidence>
<dbReference type="InterPro" id="IPR001930">
    <property type="entry name" value="Peptidase_M1"/>
</dbReference>
<keyword evidence="6 9" id="KW-0482">Metalloprotease</keyword>
<evidence type="ECO:0000256" key="4">
    <source>
        <dbReference type="ARBA" id="ARBA00022801"/>
    </source>
</evidence>
<dbReference type="InterPro" id="IPR050344">
    <property type="entry name" value="Peptidase_M1_aminopeptidases"/>
</dbReference>
<accession>A0A1L0DE13</accession>
<evidence type="ECO:0000259" key="11">
    <source>
        <dbReference type="Pfam" id="PF11838"/>
    </source>
</evidence>
<organism evidence="13 14">
    <name type="scientific">Sungouiella intermedia</name>
    <dbReference type="NCBI Taxonomy" id="45354"/>
    <lineage>
        <taxon>Eukaryota</taxon>
        <taxon>Fungi</taxon>
        <taxon>Dikarya</taxon>
        <taxon>Ascomycota</taxon>
        <taxon>Saccharomycotina</taxon>
        <taxon>Pichiomycetes</taxon>
        <taxon>Metschnikowiaceae</taxon>
        <taxon>Sungouiella</taxon>
    </lineage>
</organism>
<dbReference type="Gene3D" id="2.60.40.1910">
    <property type="match status" value="1"/>
</dbReference>
<keyword evidence="9" id="KW-0031">Aminopeptidase</keyword>
<evidence type="ECO:0000256" key="8">
    <source>
        <dbReference type="PIRSR" id="PIRSR634016-4"/>
    </source>
</evidence>
<dbReference type="EMBL" id="LT635757">
    <property type="protein sequence ID" value="SGZ50630.1"/>
    <property type="molecule type" value="Genomic_DNA"/>
</dbReference>
<reference evidence="13 14" key="1">
    <citation type="submission" date="2016-10" db="EMBL/GenBank/DDBJ databases">
        <authorList>
            <person name="de Groot N.N."/>
        </authorList>
    </citation>
    <scope>NUCLEOTIDE SEQUENCE [LARGE SCALE GENOMIC DNA]</scope>
    <source>
        <strain evidence="13 14">CBS 141442</strain>
    </source>
</reference>
<dbReference type="Gene3D" id="2.60.40.1730">
    <property type="entry name" value="tricorn interacting facor f3 domain"/>
    <property type="match status" value="1"/>
</dbReference>
<dbReference type="GO" id="GO:0042277">
    <property type="term" value="F:peptide binding"/>
    <property type="evidence" value="ECO:0007669"/>
    <property type="project" value="TreeGrafter"/>
</dbReference>
<evidence type="ECO:0000313" key="13">
    <source>
        <dbReference type="EMBL" id="SGZ50630.1"/>
    </source>
</evidence>
<dbReference type="PANTHER" id="PTHR11533:SF299">
    <property type="entry name" value="AMINOPEPTIDASE"/>
    <property type="match status" value="1"/>
</dbReference>
<dbReference type="GO" id="GO:0008270">
    <property type="term" value="F:zinc ion binding"/>
    <property type="evidence" value="ECO:0007669"/>
    <property type="project" value="UniProtKB-UniRule"/>
</dbReference>
<feature type="domain" description="Peptidase M1 membrane alanine aminopeptidase" evidence="10">
    <location>
        <begin position="253"/>
        <end position="487"/>
    </location>
</feature>
<dbReference type="Proteomes" id="UP000182334">
    <property type="component" value="Chromosome II"/>
</dbReference>
<dbReference type="InterPro" id="IPR045357">
    <property type="entry name" value="Aminopeptidase_N-like_N"/>
</dbReference>
<dbReference type="InterPro" id="IPR034016">
    <property type="entry name" value="M1_APN-typ"/>
</dbReference>
<feature type="binding site" evidence="7">
    <location>
        <position position="348"/>
    </location>
    <ligand>
        <name>Zn(2+)</name>
        <dbReference type="ChEBI" id="CHEBI:29105"/>
        <note>catalytic</note>
    </ligand>
</feature>
<feature type="domain" description="ERAP1-like C-terminal" evidence="11">
    <location>
        <begin position="564"/>
        <end position="916"/>
    </location>
</feature>
<comment type="similarity">
    <text evidence="1 9">Belongs to the peptidase M1 family.</text>
</comment>
<evidence type="ECO:0000259" key="10">
    <source>
        <dbReference type="Pfam" id="PF01433"/>
    </source>
</evidence>
<dbReference type="GO" id="GO:0016020">
    <property type="term" value="C:membrane"/>
    <property type="evidence" value="ECO:0007669"/>
    <property type="project" value="TreeGrafter"/>
</dbReference>
<evidence type="ECO:0000259" key="12">
    <source>
        <dbReference type="Pfam" id="PF17900"/>
    </source>
</evidence>
<dbReference type="InterPro" id="IPR024571">
    <property type="entry name" value="ERAP1-like_C_dom"/>
</dbReference>
<proteinExistence type="inferred from homology"/>
<gene>
    <name evidence="13" type="ORF">SAMEA4029010_CIC11G00000003626</name>
</gene>
<dbReference type="Pfam" id="PF01433">
    <property type="entry name" value="Peptidase_M1"/>
    <property type="match status" value="1"/>
</dbReference>
<feature type="site" description="Transition state stabilizer" evidence="8">
    <location>
        <position position="421"/>
    </location>
</feature>
<keyword evidence="14" id="KW-1185">Reference proteome</keyword>
<evidence type="ECO:0000313" key="14">
    <source>
        <dbReference type="Proteomes" id="UP000182334"/>
    </source>
</evidence>
<dbReference type="InterPro" id="IPR042097">
    <property type="entry name" value="Aminopeptidase_N-like_N_sf"/>
</dbReference>
<evidence type="ECO:0000256" key="2">
    <source>
        <dbReference type="ARBA" id="ARBA00022670"/>
    </source>
</evidence>
<dbReference type="GO" id="GO:0070006">
    <property type="term" value="F:metalloaminopeptidase activity"/>
    <property type="evidence" value="ECO:0007669"/>
    <property type="project" value="TreeGrafter"/>
</dbReference>
<dbReference type="CDD" id="cd09601">
    <property type="entry name" value="M1_APN-Q_like"/>
    <property type="match status" value="1"/>
</dbReference>
<evidence type="ECO:0000256" key="5">
    <source>
        <dbReference type="ARBA" id="ARBA00022833"/>
    </source>
</evidence>
<feature type="binding site" evidence="7">
    <location>
        <position position="329"/>
    </location>
    <ligand>
        <name>Zn(2+)</name>
        <dbReference type="ChEBI" id="CHEBI:29105"/>
        <note>catalytic</note>
    </ligand>
</feature>
<dbReference type="Pfam" id="PF11838">
    <property type="entry name" value="ERAP1_C"/>
    <property type="match status" value="1"/>
</dbReference>
<dbReference type="AlphaFoldDB" id="A0A1L0DE13"/>
<dbReference type="PANTHER" id="PTHR11533">
    <property type="entry name" value="PROTEASE M1 ZINC METALLOPROTEASE"/>
    <property type="match status" value="1"/>
</dbReference>
<dbReference type="InterPro" id="IPR027268">
    <property type="entry name" value="Peptidase_M4/M1_CTD_sf"/>
</dbReference>